<accession>A0A0C3AH16</accession>
<reference evidence="2" key="2">
    <citation type="submission" date="2015-01" db="EMBL/GenBank/DDBJ databases">
        <title>Evolutionary Origins and Diversification of the Mycorrhizal Mutualists.</title>
        <authorList>
            <consortium name="DOE Joint Genome Institute"/>
            <consortium name="Mycorrhizal Genomics Consortium"/>
            <person name="Kohler A."/>
            <person name="Kuo A."/>
            <person name="Nagy L.G."/>
            <person name="Floudas D."/>
            <person name="Copeland A."/>
            <person name="Barry K.W."/>
            <person name="Cichocki N."/>
            <person name="Veneault-Fourrey C."/>
            <person name="LaButti K."/>
            <person name="Lindquist E.A."/>
            <person name="Lipzen A."/>
            <person name="Lundell T."/>
            <person name="Morin E."/>
            <person name="Murat C."/>
            <person name="Riley R."/>
            <person name="Ohm R."/>
            <person name="Sun H."/>
            <person name="Tunlid A."/>
            <person name="Henrissat B."/>
            <person name="Grigoriev I.V."/>
            <person name="Hibbett D.S."/>
            <person name="Martin F."/>
        </authorList>
    </citation>
    <scope>NUCLEOTIDE SEQUENCE [LARGE SCALE GENOMIC DNA]</scope>
    <source>
        <strain evidence="2">Foug A</strain>
    </source>
</reference>
<dbReference type="EMBL" id="KN822030">
    <property type="protein sequence ID" value="KIM64192.1"/>
    <property type="molecule type" value="Genomic_DNA"/>
</dbReference>
<dbReference type="AlphaFoldDB" id="A0A0C3AH16"/>
<evidence type="ECO:0000313" key="1">
    <source>
        <dbReference type="EMBL" id="KIM64192.1"/>
    </source>
</evidence>
<dbReference type="HOGENOM" id="CLU_2428352_0_0_1"/>
<gene>
    <name evidence="1" type="ORF">SCLCIDRAFT_1213623</name>
</gene>
<dbReference type="Proteomes" id="UP000053989">
    <property type="component" value="Unassembled WGS sequence"/>
</dbReference>
<proteinExistence type="predicted"/>
<dbReference type="InParanoid" id="A0A0C3AH16"/>
<name>A0A0C3AH16_9AGAM</name>
<organism evidence="1 2">
    <name type="scientific">Scleroderma citrinum Foug A</name>
    <dbReference type="NCBI Taxonomy" id="1036808"/>
    <lineage>
        <taxon>Eukaryota</taxon>
        <taxon>Fungi</taxon>
        <taxon>Dikarya</taxon>
        <taxon>Basidiomycota</taxon>
        <taxon>Agaricomycotina</taxon>
        <taxon>Agaricomycetes</taxon>
        <taxon>Agaricomycetidae</taxon>
        <taxon>Boletales</taxon>
        <taxon>Sclerodermatineae</taxon>
        <taxon>Sclerodermataceae</taxon>
        <taxon>Scleroderma</taxon>
    </lineage>
</organism>
<protein>
    <submittedName>
        <fullName evidence="1">Uncharacterized protein</fullName>
    </submittedName>
</protein>
<keyword evidence="2" id="KW-1185">Reference proteome</keyword>
<evidence type="ECO:0000313" key="2">
    <source>
        <dbReference type="Proteomes" id="UP000053989"/>
    </source>
</evidence>
<sequence>MFFCFVQIPPVEKSSSSSSFRFKHHSSVVAEPPRSYSTYFPVKPFRTCSLPTSHPQLAAIPGTQTYNPVRTRIPCLPDLVLAITRITQHVQ</sequence>
<reference evidence="1 2" key="1">
    <citation type="submission" date="2014-04" db="EMBL/GenBank/DDBJ databases">
        <authorList>
            <consortium name="DOE Joint Genome Institute"/>
            <person name="Kuo A."/>
            <person name="Kohler A."/>
            <person name="Nagy L.G."/>
            <person name="Floudas D."/>
            <person name="Copeland A."/>
            <person name="Barry K.W."/>
            <person name="Cichocki N."/>
            <person name="Veneault-Fourrey C."/>
            <person name="LaButti K."/>
            <person name="Lindquist E.A."/>
            <person name="Lipzen A."/>
            <person name="Lundell T."/>
            <person name="Morin E."/>
            <person name="Murat C."/>
            <person name="Sun H."/>
            <person name="Tunlid A."/>
            <person name="Henrissat B."/>
            <person name="Grigoriev I.V."/>
            <person name="Hibbett D.S."/>
            <person name="Martin F."/>
            <person name="Nordberg H.P."/>
            <person name="Cantor M.N."/>
            <person name="Hua S.X."/>
        </authorList>
    </citation>
    <scope>NUCLEOTIDE SEQUENCE [LARGE SCALE GENOMIC DNA]</scope>
    <source>
        <strain evidence="1 2">Foug A</strain>
    </source>
</reference>